<dbReference type="AlphaFoldDB" id="A0A430FN46"/>
<dbReference type="Pfam" id="PF14200">
    <property type="entry name" value="RicinB_lectin_2"/>
    <property type="match status" value="1"/>
</dbReference>
<evidence type="ECO:0000256" key="6">
    <source>
        <dbReference type="SAM" id="SignalP"/>
    </source>
</evidence>
<dbReference type="Gene3D" id="3.90.1720.10">
    <property type="entry name" value="endopeptidase domain like (from Nostoc punctiforme)"/>
    <property type="match status" value="1"/>
</dbReference>
<comment type="caution">
    <text evidence="8">The sequence shown here is derived from an EMBL/GenBank/DDBJ whole genome shotgun (WGS) entry which is preliminary data.</text>
</comment>
<feature type="region of interest" description="Disordered" evidence="5">
    <location>
        <begin position="41"/>
        <end position="128"/>
    </location>
</feature>
<dbReference type="InterPro" id="IPR051794">
    <property type="entry name" value="PG_Endopeptidase_C40"/>
</dbReference>
<dbReference type="OrthoDB" id="514320at2"/>
<feature type="signal peptide" evidence="6">
    <location>
        <begin position="1"/>
        <end position="38"/>
    </location>
</feature>
<dbReference type="Proteomes" id="UP000287533">
    <property type="component" value="Unassembled WGS sequence"/>
</dbReference>
<name>A0A430FN46_9BIFI</name>
<feature type="compositionally biased region" description="Low complexity" evidence="5">
    <location>
        <begin position="95"/>
        <end position="112"/>
    </location>
</feature>
<reference evidence="8 9" key="1">
    <citation type="submission" date="2018-09" db="EMBL/GenBank/DDBJ databases">
        <title>Characterization of the phylogenetic diversity of five novel species belonging to the genus Bifidobacterium.</title>
        <authorList>
            <person name="Lugli G.A."/>
            <person name="Duranti S."/>
            <person name="Milani C."/>
        </authorList>
    </citation>
    <scope>NUCLEOTIDE SEQUENCE [LARGE SCALE GENOMIC DNA]</scope>
    <source>
        <strain evidence="8 9">2034B</strain>
    </source>
</reference>
<evidence type="ECO:0000259" key="7">
    <source>
        <dbReference type="PROSITE" id="PS51935"/>
    </source>
</evidence>
<dbReference type="InterPro" id="IPR038765">
    <property type="entry name" value="Papain-like_cys_pep_sf"/>
</dbReference>
<dbReference type="PANTHER" id="PTHR47359:SF3">
    <property type="entry name" value="NLP_P60 DOMAIN-CONTAINING PROTEIN-RELATED"/>
    <property type="match status" value="1"/>
</dbReference>
<evidence type="ECO:0000256" key="3">
    <source>
        <dbReference type="ARBA" id="ARBA00022801"/>
    </source>
</evidence>
<evidence type="ECO:0000313" key="8">
    <source>
        <dbReference type="EMBL" id="RSX54239.1"/>
    </source>
</evidence>
<organism evidence="8 9">
    <name type="scientific">Bifidobacterium goeldii</name>
    <dbReference type="NCBI Taxonomy" id="2306975"/>
    <lineage>
        <taxon>Bacteria</taxon>
        <taxon>Bacillati</taxon>
        <taxon>Actinomycetota</taxon>
        <taxon>Actinomycetes</taxon>
        <taxon>Bifidobacteriales</taxon>
        <taxon>Bifidobacteriaceae</taxon>
        <taxon>Bifidobacterium</taxon>
    </lineage>
</organism>
<dbReference type="SMART" id="SM00458">
    <property type="entry name" value="RICIN"/>
    <property type="match status" value="1"/>
</dbReference>
<keyword evidence="9" id="KW-1185">Reference proteome</keyword>
<dbReference type="PROSITE" id="PS50231">
    <property type="entry name" value="RICIN_B_LECTIN"/>
    <property type="match status" value="1"/>
</dbReference>
<dbReference type="InterPro" id="IPR035992">
    <property type="entry name" value="Ricin_B-like_lectins"/>
</dbReference>
<dbReference type="CDD" id="cd00161">
    <property type="entry name" value="beta-trefoil_Ricin-like"/>
    <property type="match status" value="1"/>
</dbReference>
<evidence type="ECO:0000256" key="2">
    <source>
        <dbReference type="ARBA" id="ARBA00022670"/>
    </source>
</evidence>
<feature type="chain" id="PRO_5019310756" evidence="6">
    <location>
        <begin position="39"/>
        <end position="666"/>
    </location>
</feature>
<dbReference type="Gene3D" id="2.80.10.50">
    <property type="match status" value="2"/>
</dbReference>
<evidence type="ECO:0000256" key="4">
    <source>
        <dbReference type="ARBA" id="ARBA00022807"/>
    </source>
</evidence>
<sequence length="666" mass="72524">MQRRSYHRFPQLRKTVCGMSAATLLITSLCMPTTIAFAAETGSTSPETTNSITSDATAATTPSNNASSSAPDTTANDSSEEPLATNEQQTTPEADSSTDQSTEQSSQSTEQSPSHSGTSTLPPEKTGPTYTVEYLDALAEANKDLINEGEYTISSALASNLVLDVSNGSTDNGANVQIYQDNASPAQRWKVTKDDKGYLTLTNEGSGKVLDILSGNNQSGANVQSYASNNSRAQKWIAINSNGRIILRSALTGDYLLSLDVFDGRAKSGTNVQSYADNGSRAQQWNFEKIIDMTPQVRAYWNQHLRLGRPTQPAETTTYGLRQTFQHGAVYQWTNANNKVLGVAGDIYAKYASLGAENGILGMPLVNETTLRGGHSQAFQKGEIHQSAAGTFFTRGDIQNYWAAHGWENGWLGYPTSDEVTGLRDGGASQRFQGGTLFWSTASGVHSVSGTFLGDYAARRYEAGDLGYPVNDEHDWNKGLAQDFQHGTLFWNGCGKKGWQNPAQYFQVSSCDVGVPANGKFGYASPSRITMNATRDQAIEAMISRAYDYLGTRYVWDYALQPGVGVDCAGLVMQSLYAAGMDLHEYNPSNHWYDPWHSHDANNMAADSRFMHVSLNDRQRGDLIYWPGHIAIYLGNDQIIEANVPTVRINSLWAYGAPSGALRPFV</sequence>
<evidence type="ECO:0000256" key="1">
    <source>
        <dbReference type="ARBA" id="ARBA00007074"/>
    </source>
</evidence>
<dbReference type="GO" id="GO:0008234">
    <property type="term" value="F:cysteine-type peptidase activity"/>
    <property type="evidence" value="ECO:0007669"/>
    <property type="project" value="UniProtKB-KW"/>
</dbReference>
<feature type="domain" description="NlpC/P60" evidence="7">
    <location>
        <begin position="536"/>
        <end position="666"/>
    </location>
</feature>
<keyword evidence="6" id="KW-0732">Signal</keyword>
<keyword evidence="3" id="KW-0378">Hydrolase</keyword>
<dbReference type="EMBL" id="QXGL01000001">
    <property type="protein sequence ID" value="RSX54239.1"/>
    <property type="molecule type" value="Genomic_DNA"/>
</dbReference>
<dbReference type="SUPFAM" id="SSF50370">
    <property type="entry name" value="Ricin B-like lectins"/>
    <property type="match status" value="1"/>
</dbReference>
<dbReference type="PROSITE" id="PS51935">
    <property type="entry name" value="NLPC_P60"/>
    <property type="match status" value="1"/>
</dbReference>
<gene>
    <name evidence="8" type="ORF">D2E25_0547</name>
</gene>
<dbReference type="InterPro" id="IPR000064">
    <property type="entry name" value="NLP_P60_dom"/>
</dbReference>
<feature type="compositionally biased region" description="Polar residues" evidence="5">
    <location>
        <begin position="85"/>
        <end position="94"/>
    </location>
</feature>
<dbReference type="Pfam" id="PF00877">
    <property type="entry name" value="NLPC_P60"/>
    <property type="match status" value="1"/>
</dbReference>
<dbReference type="Pfam" id="PF08310">
    <property type="entry name" value="LGFP"/>
    <property type="match status" value="4"/>
</dbReference>
<dbReference type="InterPro" id="IPR000772">
    <property type="entry name" value="Ricin_B_lectin"/>
</dbReference>
<dbReference type="InterPro" id="IPR013207">
    <property type="entry name" value="LGFP"/>
</dbReference>
<evidence type="ECO:0000256" key="5">
    <source>
        <dbReference type="SAM" id="MobiDB-lite"/>
    </source>
</evidence>
<keyword evidence="4" id="KW-0788">Thiol protease</keyword>
<dbReference type="SUPFAM" id="SSF54001">
    <property type="entry name" value="Cysteine proteinases"/>
    <property type="match status" value="1"/>
</dbReference>
<dbReference type="PANTHER" id="PTHR47359">
    <property type="entry name" value="PEPTIDOGLYCAN DL-ENDOPEPTIDASE CWLO"/>
    <property type="match status" value="1"/>
</dbReference>
<proteinExistence type="inferred from homology"/>
<dbReference type="GO" id="GO:0006508">
    <property type="term" value="P:proteolysis"/>
    <property type="evidence" value="ECO:0007669"/>
    <property type="project" value="UniProtKB-KW"/>
</dbReference>
<protein>
    <submittedName>
        <fullName evidence="8">LGFP repeat-containing protein</fullName>
    </submittedName>
</protein>
<keyword evidence="2" id="KW-0645">Protease</keyword>
<comment type="similarity">
    <text evidence="1">Belongs to the peptidase C40 family.</text>
</comment>
<feature type="compositionally biased region" description="Low complexity" evidence="5">
    <location>
        <begin position="48"/>
        <end position="77"/>
    </location>
</feature>
<accession>A0A430FN46</accession>
<evidence type="ECO:0000313" key="9">
    <source>
        <dbReference type="Proteomes" id="UP000287533"/>
    </source>
</evidence>